<protein>
    <submittedName>
        <fullName evidence="1">Phosphoglycerate mutase</fullName>
    </submittedName>
</protein>
<comment type="caution">
    <text evidence="1">The sequence shown here is derived from an EMBL/GenBank/DDBJ whole genome shotgun (WGS) entry which is preliminary data.</text>
</comment>
<evidence type="ECO:0000313" key="1">
    <source>
        <dbReference type="EMBL" id="GGA15870.1"/>
    </source>
</evidence>
<dbReference type="GO" id="GO:0016791">
    <property type="term" value="F:phosphatase activity"/>
    <property type="evidence" value="ECO:0007669"/>
    <property type="project" value="TreeGrafter"/>
</dbReference>
<dbReference type="Gene3D" id="3.40.50.1240">
    <property type="entry name" value="Phosphoglycerate mutase-like"/>
    <property type="match status" value="1"/>
</dbReference>
<proteinExistence type="predicted"/>
<reference evidence="1" key="2">
    <citation type="submission" date="2020-09" db="EMBL/GenBank/DDBJ databases">
        <authorList>
            <person name="Sun Q."/>
            <person name="Zhou Y."/>
        </authorList>
    </citation>
    <scope>NUCLEOTIDE SEQUENCE</scope>
    <source>
        <strain evidence="1">CGMCC 1.15880</strain>
    </source>
</reference>
<gene>
    <name evidence="1" type="ORF">GCM10011498_15300</name>
</gene>
<dbReference type="SUPFAM" id="SSF53254">
    <property type="entry name" value="Phosphoglycerate mutase-like"/>
    <property type="match status" value="1"/>
</dbReference>
<sequence length="192" mass="21229">MSRFWFIRHGPTHRDGLIGWTDAPADLSDLPALDRLNSHLPQDALVISSDLIRCVATADALSSGRQRLPSDPDLRELHFGDWEDRTFKQVAETHAELSRAYWSDPGPHAPPNGESWDAAATRVSRGVDRLRDTHPDTDIIVVAHFGAILTQVQRAAGMSAKAALSFKIDNLSVTRLEHMGTAWRVLGVNHTV</sequence>
<dbReference type="InterPro" id="IPR013078">
    <property type="entry name" value="His_Pase_superF_clade-1"/>
</dbReference>
<dbReference type="PANTHER" id="PTHR48100:SF1">
    <property type="entry name" value="HISTIDINE PHOSPHATASE FAMILY PROTEIN-RELATED"/>
    <property type="match status" value="1"/>
</dbReference>
<evidence type="ECO:0000313" key="2">
    <source>
        <dbReference type="Proteomes" id="UP000628017"/>
    </source>
</evidence>
<dbReference type="InterPro" id="IPR029033">
    <property type="entry name" value="His_PPase_superfam"/>
</dbReference>
<dbReference type="RefSeq" id="WP_188672931.1">
    <property type="nucleotide sequence ID" value="NZ_BMKA01000002.1"/>
</dbReference>
<reference evidence="1" key="1">
    <citation type="journal article" date="2014" name="Int. J. Syst. Evol. Microbiol.">
        <title>Complete genome sequence of Corynebacterium casei LMG S-19264T (=DSM 44701T), isolated from a smear-ripened cheese.</title>
        <authorList>
            <consortium name="US DOE Joint Genome Institute (JGI-PGF)"/>
            <person name="Walter F."/>
            <person name="Albersmeier A."/>
            <person name="Kalinowski J."/>
            <person name="Ruckert C."/>
        </authorList>
    </citation>
    <scope>NUCLEOTIDE SEQUENCE</scope>
    <source>
        <strain evidence="1">CGMCC 1.15880</strain>
    </source>
</reference>
<dbReference type="GO" id="GO:0005737">
    <property type="term" value="C:cytoplasm"/>
    <property type="evidence" value="ECO:0007669"/>
    <property type="project" value="TreeGrafter"/>
</dbReference>
<organism evidence="1 2">
    <name type="scientific">Neptunicoccus cionae</name>
    <dbReference type="NCBI Taxonomy" id="2035344"/>
    <lineage>
        <taxon>Bacteria</taxon>
        <taxon>Pseudomonadati</taxon>
        <taxon>Pseudomonadota</taxon>
        <taxon>Alphaproteobacteria</taxon>
        <taxon>Rhodobacterales</taxon>
        <taxon>Paracoccaceae</taxon>
        <taxon>Neptunicoccus</taxon>
    </lineage>
</organism>
<dbReference type="AlphaFoldDB" id="A0A916VQ24"/>
<dbReference type="EMBL" id="BMKA01000002">
    <property type="protein sequence ID" value="GGA15870.1"/>
    <property type="molecule type" value="Genomic_DNA"/>
</dbReference>
<keyword evidence="2" id="KW-1185">Reference proteome</keyword>
<dbReference type="SMART" id="SM00855">
    <property type="entry name" value="PGAM"/>
    <property type="match status" value="1"/>
</dbReference>
<dbReference type="Pfam" id="PF00300">
    <property type="entry name" value="His_Phos_1"/>
    <property type="match status" value="1"/>
</dbReference>
<dbReference type="Proteomes" id="UP000628017">
    <property type="component" value="Unassembled WGS sequence"/>
</dbReference>
<dbReference type="PANTHER" id="PTHR48100">
    <property type="entry name" value="BROAD-SPECIFICITY PHOSPHATASE YOR283W-RELATED"/>
    <property type="match status" value="1"/>
</dbReference>
<name>A0A916VQ24_9RHOB</name>
<accession>A0A916VQ24</accession>
<dbReference type="InterPro" id="IPR050275">
    <property type="entry name" value="PGM_Phosphatase"/>
</dbReference>
<dbReference type="CDD" id="cd07067">
    <property type="entry name" value="HP_PGM_like"/>
    <property type="match status" value="1"/>
</dbReference>